<name>A0A9X2G3Q2_9MICO</name>
<organism evidence="3 4">
    <name type="scientific">Promicromonospora thailandica</name>
    <dbReference type="NCBI Taxonomy" id="765201"/>
    <lineage>
        <taxon>Bacteria</taxon>
        <taxon>Bacillati</taxon>
        <taxon>Actinomycetota</taxon>
        <taxon>Actinomycetes</taxon>
        <taxon>Micrococcales</taxon>
        <taxon>Promicromonosporaceae</taxon>
        <taxon>Promicromonospora</taxon>
    </lineage>
</organism>
<dbReference type="SUPFAM" id="SSF56112">
    <property type="entry name" value="Protein kinase-like (PK-like)"/>
    <property type="match status" value="1"/>
</dbReference>
<gene>
    <name evidence="3" type="ORF">APR03_003866</name>
</gene>
<proteinExistence type="predicted"/>
<dbReference type="InterPro" id="IPR011009">
    <property type="entry name" value="Kinase-like_dom_sf"/>
</dbReference>
<evidence type="ECO:0000313" key="4">
    <source>
        <dbReference type="Proteomes" id="UP001139493"/>
    </source>
</evidence>
<feature type="region of interest" description="Disordered" evidence="1">
    <location>
        <begin position="405"/>
        <end position="436"/>
    </location>
</feature>
<protein>
    <submittedName>
        <fullName evidence="3">Lipopolysaccharide kinase (Kdo/WaaP) family protein</fullName>
    </submittedName>
</protein>
<dbReference type="Pfam" id="PF06293">
    <property type="entry name" value="Kdo"/>
    <property type="match status" value="1"/>
</dbReference>
<dbReference type="EMBL" id="JAMTCS010000012">
    <property type="protein sequence ID" value="MCP2266500.1"/>
    <property type="molecule type" value="Genomic_DNA"/>
</dbReference>
<evidence type="ECO:0000313" key="3">
    <source>
        <dbReference type="EMBL" id="MCP2266500.1"/>
    </source>
</evidence>
<keyword evidence="3" id="KW-0808">Transferase</keyword>
<sequence>MVPMPQHNLQITAVAPDPALLDLPWDVPLIDWPDEVLAALPQGISRHIVRFVNHGGRVIAIKEIGETVAYREYELLRQLHRIEVPSVVPVGVITGRRAPDGERLEAVLVTEHLSFSLPYRALFSQDLRPDTATRLIDALAVLLVRLHLVGFYWGDVSLSNTLFRRDAETFAAYLVDAETGDMHRRLTDGQRNYDVDLARTNIIGELMDLAAGELLDEEVDEVAIGDALVERYNELWNALTGSEAFGADERWRVAARIERLNDLGFDVGELEITTDIDGTTVRIQPKVVDAGHHSRRLLRLTGLDVQENQARRLLNDLDSYRAATDRQNDSEQIVAHAWVRQVFRPTIDAVPREMRRKLEPAQLFHEILDHRWFISQQAQRDIPLPEAARSYVENVLRHRPDEDAVLGLTPGEAEPGPAELGTAEPGPAELGTAPEP</sequence>
<evidence type="ECO:0000256" key="1">
    <source>
        <dbReference type="SAM" id="MobiDB-lite"/>
    </source>
</evidence>
<dbReference type="Proteomes" id="UP001139493">
    <property type="component" value="Unassembled WGS sequence"/>
</dbReference>
<feature type="domain" description="DUF4032" evidence="2">
    <location>
        <begin position="234"/>
        <end position="396"/>
    </location>
</feature>
<comment type="caution">
    <text evidence="3">The sequence shown here is derived from an EMBL/GenBank/DDBJ whole genome shotgun (WGS) entry which is preliminary data.</text>
</comment>
<dbReference type="GO" id="GO:0016301">
    <property type="term" value="F:kinase activity"/>
    <property type="evidence" value="ECO:0007669"/>
    <property type="project" value="UniProtKB-KW"/>
</dbReference>
<accession>A0A9X2G3Q2</accession>
<dbReference type="InterPro" id="IPR025111">
    <property type="entry name" value="DUF4032"/>
</dbReference>
<keyword evidence="3" id="KW-0418">Kinase</keyword>
<evidence type="ECO:0000259" key="2">
    <source>
        <dbReference type="Pfam" id="PF13224"/>
    </source>
</evidence>
<dbReference type="Pfam" id="PF13224">
    <property type="entry name" value="DUF4032"/>
    <property type="match status" value="1"/>
</dbReference>
<dbReference type="AlphaFoldDB" id="A0A9X2G3Q2"/>
<reference evidence="3" key="1">
    <citation type="submission" date="2022-06" db="EMBL/GenBank/DDBJ databases">
        <title>Genomic Encyclopedia of Archaeal and Bacterial Type Strains, Phase II (KMG-II): from individual species to whole genera.</title>
        <authorList>
            <person name="Goeker M."/>
        </authorList>
    </citation>
    <scope>NUCLEOTIDE SEQUENCE</scope>
    <source>
        <strain evidence="3">DSM 26652</strain>
    </source>
</reference>
<keyword evidence="4" id="KW-1185">Reference proteome</keyword>